<sequence>MILALVYNPMTKVYFSKEIWSIVMVHLHKSDMGIIFVYFYYNLGSVISNNTLKNKISFLFFITMNCVIFNKL</sequence>
<evidence type="ECO:0000313" key="1">
    <source>
        <dbReference type="EMBL" id="OAU97921.1"/>
    </source>
</evidence>
<organism evidence="1 2">
    <name type="scientific">Moraxella catarrhalis</name>
    <name type="common">Branhamella catarrhalis</name>
    <dbReference type="NCBI Taxonomy" id="480"/>
    <lineage>
        <taxon>Bacteria</taxon>
        <taxon>Pseudomonadati</taxon>
        <taxon>Pseudomonadota</taxon>
        <taxon>Gammaproteobacteria</taxon>
        <taxon>Moraxellales</taxon>
        <taxon>Moraxellaceae</taxon>
        <taxon>Moraxella</taxon>
    </lineage>
</organism>
<dbReference type="RefSeq" id="WP_064611923.1">
    <property type="nucleotide sequence ID" value="NZ_LXHB01000139.1"/>
</dbReference>
<keyword evidence="2" id="KW-1185">Reference proteome</keyword>
<name>A0A198UNJ5_MORCA</name>
<dbReference type="PATRIC" id="fig|480.237.peg.836"/>
<accession>A0A198UNJ5</accession>
<proteinExistence type="predicted"/>
<evidence type="ECO:0000313" key="2">
    <source>
        <dbReference type="Proteomes" id="UP000078228"/>
    </source>
</evidence>
<protein>
    <submittedName>
        <fullName evidence="1">Uncharacterized protein</fullName>
    </submittedName>
</protein>
<reference evidence="1 2" key="1">
    <citation type="journal article" date="2016" name="Genome Biol. Evol.">
        <title>Comparative Genomic Analyses of the Moraxella catarrhalis Serosensitive and Seroresistant Lineages Demonstrate Their Independent Evolution.</title>
        <authorList>
            <person name="Earl J.P."/>
            <person name="de Vries S.P."/>
            <person name="Ahmed A."/>
            <person name="Powell E."/>
            <person name="Schultz M.P."/>
            <person name="Hermans P.W."/>
            <person name="Hill D.J."/>
            <person name="Zhou Z."/>
            <person name="Constantinidou C.I."/>
            <person name="Hu F.Z."/>
            <person name="Bootsma H.J."/>
            <person name="Ehrlich G.D."/>
        </authorList>
    </citation>
    <scope>NUCLEOTIDE SEQUENCE [LARGE SCALE GENOMIC DNA]</scope>
    <source>
        <strain evidence="1 2">Z7542</strain>
    </source>
</reference>
<dbReference type="Proteomes" id="UP000078228">
    <property type="component" value="Unassembled WGS sequence"/>
</dbReference>
<dbReference type="EMBL" id="LXHC01000004">
    <property type="protein sequence ID" value="OAU97921.1"/>
    <property type="molecule type" value="Genomic_DNA"/>
</dbReference>
<gene>
    <name evidence="1" type="ORF">AO384_0168</name>
</gene>
<comment type="caution">
    <text evidence="1">The sequence shown here is derived from an EMBL/GenBank/DDBJ whole genome shotgun (WGS) entry which is preliminary data.</text>
</comment>
<dbReference type="AlphaFoldDB" id="A0A198UNJ5"/>